<protein>
    <submittedName>
        <fullName evidence="1">Uncharacterized protein</fullName>
    </submittedName>
</protein>
<evidence type="ECO:0000313" key="1">
    <source>
        <dbReference type="EMBL" id="PPK77877.1"/>
    </source>
</evidence>
<name>A0A2S6HKA4_9GAMM</name>
<reference evidence="1 2" key="1">
    <citation type="submission" date="2018-02" db="EMBL/GenBank/DDBJ databases">
        <title>Subsurface microbial communities from deep shales in Ohio and West Virginia, USA.</title>
        <authorList>
            <person name="Wrighton K."/>
        </authorList>
    </citation>
    <scope>NUCLEOTIDE SEQUENCE [LARGE SCALE GENOMIC DNA]</scope>
    <source>
        <strain evidence="1 2">OWC-DMM</strain>
    </source>
</reference>
<comment type="caution">
    <text evidence="1">The sequence shown here is derived from an EMBL/GenBank/DDBJ whole genome shotgun (WGS) entry which is preliminary data.</text>
</comment>
<dbReference type="EMBL" id="PTIZ01000001">
    <property type="protein sequence ID" value="PPK77877.1"/>
    <property type="molecule type" value="Genomic_DNA"/>
</dbReference>
<proteinExistence type="predicted"/>
<organism evidence="1 2">
    <name type="scientific">Methylobacter tundripaludum</name>
    <dbReference type="NCBI Taxonomy" id="173365"/>
    <lineage>
        <taxon>Bacteria</taxon>
        <taxon>Pseudomonadati</taxon>
        <taxon>Pseudomonadota</taxon>
        <taxon>Gammaproteobacteria</taxon>
        <taxon>Methylococcales</taxon>
        <taxon>Methylococcaceae</taxon>
        <taxon>Methylobacter</taxon>
    </lineage>
</organism>
<accession>A0A2S6HKA4</accession>
<dbReference type="AlphaFoldDB" id="A0A2S6HKA4"/>
<dbReference type="Proteomes" id="UP000240010">
    <property type="component" value="Unassembled WGS sequence"/>
</dbReference>
<evidence type="ECO:0000313" key="2">
    <source>
        <dbReference type="Proteomes" id="UP000240010"/>
    </source>
</evidence>
<gene>
    <name evidence="1" type="ORF">B0F87_101259</name>
</gene>
<sequence>MTYKHQLKIQNPLQLTFPSTGRRFYYPANQPQGLKFILFIQKKTLATYLVTRVSNPLTDNQSYQLIISFR</sequence>